<proteinExistence type="predicted"/>
<keyword evidence="2" id="KW-1185">Reference proteome</keyword>
<evidence type="ECO:0000313" key="2">
    <source>
        <dbReference type="Proteomes" id="UP001234297"/>
    </source>
</evidence>
<protein>
    <submittedName>
        <fullName evidence="1">Uncharacterized protein</fullName>
    </submittedName>
</protein>
<reference evidence="1 2" key="1">
    <citation type="journal article" date="2022" name="Hortic Res">
        <title>A haplotype resolved chromosomal level avocado genome allows analysis of novel avocado genes.</title>
        <authorList>
            <person name="Nath O."/>
            <person name="Fletcher S.J."/>
            <person name="Hayward A."/>
            <person name="Shaw L.M."/>
            <person name="Masouleh A.K."/>
            <person name="Furtado A."/>
            <person name="Henry R.J."/>
            <person name="Mitter N."/>
        </authorList>
    </citation>
    <scope>NUCLEOTIDE SEQUENCE [LARGE SCALE GENOMIC DNA]</scope>
    <source>
        <strain evidence="2">cv. Hass</strain>
    </source>
</reference>
<sequence>MTRSEAIEAVDPCAKEMELKEELQRLVRGICGEGESRIEAFDLASKTLWALKDLKLKRSTSSRRRDSVVPVPEHFLCPISSELMKDPVVLATGQTYDRPFIQAWLNAGHRTCPRTQQVLSHSILTPNHLIQNMISKWCEDHGVELPSSVLNSEKEGLTQKEQIHLSSLLEKISVPSISEQKEAAKELRSLTKRMPSFRVLLGETPNAIPQLLSLLSHKDLDCHPEVKEDVVTTILNLSINDNNKKTLAENPQAIPLLMDALKTGSMETRRNSAAALFSLSALDCNKIKIGELGAMQPLVDLLEHGNSIARKDAASAIFNLCMVHENKTRAVRDGAVRVALKTIINQSLIDESLAILAILSSNQQAVEEMGRCGAVTCLLSIIRESTCGRNGENSVAILYSICIYDRTKLREIREEENSNGTLSRLALNGTSRARRKAAGILERLNRIIHTA</sequence>
<evidence type="ECO:0000313" key="1">
    <source>
        <dbReference type="EMBL" id="KAJ8648812.1"/>
    </source>
</evidence>
<dbReference type="Proteomes" id="UP001234297">
    <property type="component" value="Chromosome 1"/>
</dbReference>
<accession>A0ACC2MV56</accession>
<organism evidence="1 2">
    <name type="scientific">Persea americana</name>
    <name type="common">Avocado</name>
    <dbReference type="NCBI Taxonomy" id="3435"/>
    <lineage>
        <taxon>Eukaryota</taxon>
        <taxon>Viridiplantae</taxon>
        <taxon>Streptophyta</taxon>
        <taxon>Embryophyta</taxon>
        <taxon>Tracheophyta</taxon>
        <taxon>Spermatophyta</taxon>
        <taxon>Magnoliopsida</taxon>
        <taxon>Magnoliidae</taxon>
        <taxon>Laurales</taxon>
        <taxon>Lauraceae</taxon>
        <taxon>Persea</taxon>
    </lineage>
</organism>
<dbReference type="EMBL" id="CM056809">
    <property type="protein sequence ID" value="KAJ8648812.1"/>
    <property type="molecule type" value="Genomic_DNA"/>
</dbReference>
<name>A0ACC2MV56_PERAE</name>
<comment type="caution">
    <text evidence="1">The sequence shown here is derived from an EMBL/GenBank/DDBJ whole genome shotgun (WGS) entry which is preliminary data.</text>
</comment>
<gene>
    <name evidence="1" type="ORF">MRB53_001835</name>
</gene>